<dbReference type="EMBL" id="JWSZ01000001">
    <property type="protein sequence ID" value="KIC59974.1"/>
    <property type="molecule type" value="Genomic_DNA"/>
</dbReference>
<sequence>MDDHFSHVDWSVDDRNDGLEAALTARGWEREAAGLLRADVSIGSDEAWAVWVMLSEDDALLITPVILDREGILVDWYRQKLNSATSAESEVRVEVRNGVVCLTRRVESRQDAVDLIITAYAEGLPGVVIGEHVENRNFLTGWSPVGPDA</sequence>
<dbReference type="Proteomes" id="UP000031202">
    <property type="component" value="Unassembled WGS sequence"/>
</dbReference>
<evidence type="ECO:0000313" key="1">
    <source>
        <dbReference type="EMBL" id="KIC59974.1"/>
    </source>
</evidence>
<dbReference type="RefSeq" id="WP_039411631.1">
    <property type="nucleotide sequence ID" value="NZ_JWSZ01000001.1"/>
</dbReference>
<protein>
    <submittedName>
        <fullName evidence="1">Uncharacterized protein</fullName>
    </submittedName>
</protein>
<proteinExistence type="predicted"/>
<organism evidence="1 2">
    <name type="scientific">Microbacterium hominis</name>
    <dbReference type="NCBI Taxonomy" id="162426"/>
    <lineage>
        <taxon>Bacteria</taxon>
        <taxon>Bacillati</taxon>
        <taxon>Actinomycetota</taxon>
        <taxon>Actinomycetes</taxon>
        <taxon>Micrococcales</taxon>
        <taxon>Microbacteriaceae</taxon>
        <taxon>Microbacterium</taxon>
    </lineage>
</organism>
<name>A0A0B4CFE6_9MICO</name>
<gene>
    <name evidence="1" type="ORF">RM52_00725</name>
</gene>
<comment type="caution">
    <text evidence="1">The sequence shown here is derived from an EMBL/GenBank/DDBJ whole genome shotgun (WGS) entry which is preliminary data.</text>
</comment>
<accession>A0A0B4CFE6</accession>
<dbReference type="AlphaFoldDB" id="A0A0B4CFE6"/>
<reference evidence="1 2" key="1">
    <citation type="submission" date="2014-12" db="EMBL/GenBank/DDBJ databases">
        <title>Genome sequencing of Microbacterium hominis TPW29.</title>
        <authorList>
            <person name="Tan P.W."/>
            <person name="Chan K.-G."/>
        </authorList>
    </citation>
    <scope>NUCLEOTIDE SEQUENCE [LARGE SCALE GENOMIC DNA]</scope>
    <source>
        <strain evidence="1 2">TPW29</strain>
    </source>
</reference>
<evidence type="ECO:0000313" key="2">
    <source>
        <dbReference type="Proteomes" id="UP000031202"/>
    </source>
</evidence>